<accession>A0A7J0BZT2</accession>
<reference evidence="2 3" key="1">
    <citation type="submission" date="2020-05" db="EMBL/GenBank/DDBJ databases">
        <title>Draft genome sequence of Desulfovibrio psychrotolerans JS1T.</title>
        <authorList>
            <person name="Ueno A."/>
            <person name="Tamazawa S."/>
            <person name="Tamamura S."/>
            <person name="Murakami T."/>
            <person name="Kiyama T."/>
            <person name="Inomata H."/>
            <person name="Amano Y."/>
            <person name="Miyakawa K."/>
            <person name="Tamaki H."/>
            <person name="Naganuma T."/>
            <person name="Kaneko K."/>
        </authorList>
    </citation>
    <scope>NUCLEOTIDE SEQUENCE [LARGE SCALE GENOMIC DNA]</scope>
    <source>
        <strain evidence="2 3">JS1</strain>
    </source>
</reference>
<dbReference type="EMBL" id="BLVP01000043">
    <property type="protein sequence ID" value="GFM38651.1"/>
    <property type="molecule type" value="Genomic_DNA"/>
</dbReference>
<feature type="region of interest" description="Disordered" evidence="1">
    <location>
        <begin position="15"/>
        <end position="53"/>
    </location>
</feature>
<evidence type="ECO:0000256" key="1">
    <source>
        <dbReference type="SAM" id="MobiDB-lite"/>
    </source>
</evidence>
<dbReference type="AlphaFoldDB" id="A0A7J0BZT2"/>
<gene>
    <name evidence="2" type="ORF">DSM19430T_33350</name>
</gene>
<proteinExistence type="predicted"/>
<name>A0A7J0BZT2_9BACT</name>
<comment type="caution">
    <text evidence="2">The sequence shown here is derived from an EMBL/GenBank/DDBJ whole genome shotgun (WGS) entry which is preliminary data.</text>
</comment>
<evidence type="ECO:0000313" key="2">
    <source>
        <dbReference type="EMBL" id="GFM38651.1"/>
    </source>
</evidence>
<keyword evidence="3" id="KW-1185">Reference proteome</keyword>
<sequence length="108" mass="11197">MLTLSSGLSEGTHSITVAVGAEAPTANGTNQTTRETGKDLSMSNDGDPKNNVALVHTPDQSAMAEMGQKLGAVLQAASAGDLEGIDRVDIELVPQVLYGIKVCVYPKK</sequence>
<organism evidence="2 3">
    <name type="scientific">Desulfovibrio psychrotolerans</name>
    <dbReference type="NCBI Taxonomy" id="415242"/>
    <lineage>
        <taxon>Bacteria</taxon>
        <taxon>Pseudomonadati</taxon>
        <taxon>Thermodesulfobacteriota</taxon>
        <taxon>Desulfovibrionia</taxon>
        <taxon>Desulfovibrionales</taxon>
        <taxon>Desulfovibrionaceae</taxon>
        <taxon>Desulfovibrio</taxon>
    </lineage>
</organism>
<evidence type="ECO:0000313" key="3">
    <source>
        <dbReference type="Proteomes" id="UP000503820"/>
    </source>
</evidence>
<protein>
    <submittedName>
        <fullName evidence="2">Uncharacterized protein</fullName>
    </submittedName>
</protein>
<dbReference type="Proteomes" id="UP000503820">
    <property type="component" value="Unassembled WGS sequence"/>
</dbReference>